<feature type="non-terminal residue" evidence="7">
    <location>
        <position position="130"/>
    </location>
</feature>
<keyword evidence="3 5" id="KW-1133">Transmembrane helix</keyword>
<evidence type="ECO:0000256" key="5">
    <source>
        <dbReference type="SAM" id="Phobius"/>
    </source>
</evidence>
<dbReference type="InterPro" id="IPR017981">
    <property type="entry name" value="GPCR_2-like_7TM"/>
</dbReference>
<dbReference type="GO" id="GO:0007166">
    <property type="term" value="P:cell surface receptor signaling pathway"/>
    <property type="evidence" value="ECO:0007669"/>
    <property type="project" value="InterPro"/>
</dbReference>
<dbReference type="GO" id="GO:0017046">
    <property type="term" value="F:peptide hormone binding"/>
    <property type="evidence" value="ECO:0007669"/>
    <property type="project" value="TreeGrafter"/>
</dbReference>
<feature type="transmembrane region" description="Helical" evidence="5">
    <location>
        <begin position="49"/>
        <end position="67"/>
    </location>
</feature>
<dbReference type="EMBL" id="CAXKWB010008539">
    <property type="protein sequence ID" value="CAL4091396.1"/>
    <property type="molecule type" value="Genomic_DNA"/>
</dbReference>
<reference evidence="7 8" key="1">
    <citation type="submission" date="2024-05" db="EMBL/GenBank/DDBJ databases">
        <authorList>
            <person name="Wallberg A."/>
        </authorList>
    </citation>
    <scope>NUCLEOTIDE SEQUENCE [LARGE SCALE GENOMIC DNA]</scope>
</reference>
<dbReference type="PANTHER" id="PTHR45620:SF15">
    <property type="entry name" value="DIURETIC HORMONE 44 RECEPTOR 1-RELATED"/>
    <property type="match status" value="1"/>
</dbReference>
<evidence type="ECO:0000313" key="8">
    <source>
        <dbReference type="Proteomes" id="UP001497623"/>
    </source>
</evidence>
<proteinExistence type="predicted"/>
<dbReference type="GO" id="GO:0007188">
    <property type="term" value="P:adenylate cyclase-modulating G protein-coupled receptor signaling pathway"/>
    <property type="evidence" value="ECO:0007669"/>
    <property type="project" value="TreeGrafter"/>
</dbReference>
<evidence type="ECO:0000313" key="7">
    <source>
        <dbReference type="EMBL" id="CAL4091396.1"/>
    </source>
</evidence>
<comment type="subcellular location">
    <subcellularLocation>
        <location evidence="1">Membrane</location>
        <topology evidence="1">Multi-pass membrane protein</topology>
    </subcellularLocation>
</comment>
<feature type="domain" description="G-protein coupled receptors family 2 profile 2" evidence="6">
    <location>
        <begin position="1"/>
        <end position="94"/>
    </location>
</feature>
<gene>
    <name evidence="7" type="ORF">MNOR_LOCUS14331</name>
</gene>
<dbReference type="GO" id="GO:0005886">
    <property type="term" value="C:plasma membrane"/>
    <property type="evidence" value="ECO:0007669"/>
    <property type="project" value="TreeGrafter"/>
</dbReference>
<dbReference type="InterPro" id="IPR050332">
    <property type="entry name" value="GPCR_2"/>
</dbReference>
<name>A0AAV2QL40_MEGNR</name>
<dbReference type="GO" id="GO:0008528">
    <property type="term" value="F:G protein-coupled peptide receptor activity"/>
    <property type="evidence" value="ECO:0007669"/>
    <property type="project" value="TreeGrafter"/>
</dbReference>
<feature type="non-terminal residue" evidence="7">
    <location>
        <position position="1"/>
    </location>
</feature>
<dbReference type="Proteomes" id="UP001497623">
    <property type="component" value="Unassembled WGS sequence"/>
</dbReference>
<organism evidence="7 8">
    <name type="scientific">Meganyctiphanes norvegica</name>
    <name type="common">Northern krill</name>
    <name type="synonym">Thysanopoda norvegica</name>
    <dbReference type="NCBI Taxonomy" id="48144"/>
    <lineage>
        <taxon>Eukaryota</taxon>
        <taxon>Metazoa</taxon>
        <taxon>Ecdysozoa</taxon>
        <taxon>Arthropoda</taxon>
        <taxon>Crustacea</taxon>
        <taxon>Multicrustacea</taxon>
        <taxon>Malacostraca</taxon>
        <taxon>Eumalacostraca</taxon>
        <taxon>Eucarida</taxon>
        <taxon>Euphausiacea</taxon>
        <taxon>Euphausiidae</taxon>
        <taxon>Meganyctiphanes</taxon>
    </lineage>
</organism>
<dbReference type="AlphaFoldDB" id="A0AAV2QL40"/>
<dbReference type="PANTHER" id="PTHR45620">
    <property type="entry name" value="PDF RECEPTOR-LIKE PROTEIN-RELATED"/>
    <property type="match status" value="1"/>
</dbReference>
<keyword evidence="4 5" id="KW-0472">Membrane</keyword>
<dbReference type="Pfam" id="PF00002">
    <property type="entry name" value="7tm_2"/>
    <property type="match status" value="1"/>
</dbReference>
<dbReference type="InterPro" id="IPR000832">
    <property type="entry name" value="GPCR_2_secretin-like"/>
</dbReference>
<keyword evidence="8" id="KW-1185">Reference proteome</keyword>
<comment type="caution">
    <text evidence="7">The sequence shown here is derived from an EMBL/GenBank/DDBJ whole genome shotgun (WGS) entry which is preliminary data.</text>
</comment>
<accession>A0AAV2QL40</accession>
<evidence type="ECO:0000256" key="4">
    <source>
        <dbReference type="ARBA" id="ARBA00023136"/>
    </source>
</evidence>
<dbReference type="Gene3D" id="1.20.1070.10">
    <property type="entry name" value="Rhodopsin 7-helix transmembrane proteins"/>
    <property type="match status" value="1"/>
</dbReference>
<keyword evidence="2 5" id="KW-0812">Transmembrane</keyword>
<feature type="transmembrane region" description="Helical" evidence="5">
    <location>
        <begin position="12"/>
        <end position="29"/>
    </location>
</feature>
<protein>
    <recommendedName>
        <fullName evidence="6">G-protein coupled receptors family 2 profile 2 domain-containing protein</fullName>
    </recommendedName>
</protein>
<evidence type="ECO:0000259" key="6">
    <source>
        <dbReference type="PROSITE" id="PS50261"/>
    </source>
</evidence>
<dbReference type="PROSITE" id="PS50261">
    <property type="entry name" value="G_PROTEIN_RECEP_F2_4"/>
    <property type="match status" value="1"/>
</dbReference>
<evidence type="ECO:0000256" key="1">
    <source>
        <dbReference type="ARBA" id="ARBA00004141"/>
    </source>
</evidence>
<dbReference type="PRINTS" id="PR00249">
    <property type="entry name" value="GPCRSECRETIN"/>
</dbReference>
<evidence type="ECO:0000256" key="2">
    <source>
        <dbReference type="ARBA" id="ARBA00022692"/>
    </source>
</evidence>
<evidence type="ECO:0000256" key="3">
    <source>
        <dbReference type="ARBA" id="ARBA00022989"/>
    </source>
</evidence>
<sequence>PVDWIRKGPSLGVLIANIVFAIWIMFVLVTKLRAANTVETQRYWKATKALMVLIPLLGLPYVLLIALPQELEHVRDIFLSTQGFWVALFYCFRNSEVQNSIRHHLERWKLLHGFHGPNRERIRQRSDGSP</sequence>